<evidence type="ECO:0000256" key="5">
    <source>
        <dbReference type="ARBA" id="ARBA00022801"/>
    </source>
</evidence>
<dbReference type="Gene3D" id="2.60.40.1180">
    <property type="entry name" value="Golgi alpha-mannosidase II"/>
    <property type="match status" value="1"/>
</dbReference>
<sequence length="526" mass="57475">MNKHLTFAVGLTAGLLAGLALHERAHAAASDAPQVQLLIEADKPGVVINKNIYGQFAEHLGTGIYEGLWVGPKSKTPNTRGWRNDVVGALKKLQVPLVRWPGGCFADEYHWRDGIGPRAKRPVKVNTNWGGVEESNAVGTHEFFDLIDLLGAEAYVNGNLGSGSVQEMSEWLEYMSSDSKSTLANLRRQNGREQPFKVPYFAVGNEAWGCGGNMTPEHYADLYKNAVSFLKTPEKSKPKFIASGGNDHDTKWTDVLSKSITWNIDAISFHYYTIPTGKWEGKGAATGFGEQEWISTLANTLKLDQMIANNKAVLDRNDPKKKIGFYVDEWGTWYDVEPGSNPGFLFQQNTLRDAVVAALNFNIFHAHADRVQMTNIAQMVNVLQAMILTDGDKMLLTPTYHAYEMYVPFQGATQLPLSIGNNPAYTLGATSVPGLSASAARAKDGKVYLSLVNSNPNQALELNLVVNGDSFSAANGRVLTAATMDARNSFNSPEAIKPQQFKAKAVDGKLTLRVPAKAVVVLALER</sequence>
<comment type="subunit">
    <text evidence="3">Homohexamer; trimer of dimers.</text>
</comment>
<organism evidence="9 10">
    <name type="scientific">Roseateles oligotrophus</name>
    <dbReference type="NCBI Taxonomy" id="1769250"/>
    <lineage>
        <taxon>Bacteria</taxon>
        <taxon>Pseudomonadati</taxon>
        <taxon>Pseudomonadota</taxon>
        <taxon>Betaproteobacteria</taxon>
        <taxon>Burkholderiales</taxon>
        <taxon>Sphaerotilaceae</taxon>
        <taxon>Roseateles</taxon>
    </lineage>
</organism>
<dbReference type="PANTHER" id="PTHR43576">
    <property type="entry name" value="ALPHA-L-ARABINOFURANOSIDASE C-RELATED"/>
    <property type="match status" value="1"/>
</dbReference>
<dbReference type="Gene3D" id="3.20.20.80">
    <property type="entry name" value="Glycosidases"/>
    <property type="match status" value="1"/>
</dbReference>
<proteinExistence type="inferred from homology"/>
<evidence type="ECO:0000259" key="8">
    <source>
        <dbReference type="SMART" id="SM00813"/>
    </source>
</evidence>
<keyword evidence="10" id="KW-1185">Reference proteome</keyword>
<feature type="domain" description="Alpha-L-arabinofuranosidase C-terminal" evidence="8">
    <location>
        <begin position="328"/>
        <end position="518"/>
    </location>
</feature>
<keyword evidence="7" id="KW-0326">Glycosidase</keyword>
<keyword evidence="6" id="KW-0119">Carbohydrate metabolism</keyword>
<dbReference type="RefSeq" id="WP_263572172.1">
    <property type="nucleotide sequence ID" value="NZ_JAJIRN010000007.1"/>
</dbReference>
<evidence type="ECO:0000256" key="4">
    <source>
        <dbReference type="ARBA" id="ARBA00012670"/>
    </source>
</evidence>
<dbReference type="SUPFAM" id="SSF51011">
    <property type="entry name" value="Glycosyl hydrolase domain"/>
    <property type="match status" value="1"/>
</dbReference>
<evidence type="ECO:0000313" key="10">
    <source>
        <dbReference type="Proteomes" id="UP001209701"/>
    </source>
</evidence>
<gene>
    <name evidence="9" type="ORF">LNV07_16005</name>
</gene>
<evidence type="ECO:0000313" key="9">
    <source>
        <dbReference type="EMBL" id="MCV2369583.1"/>
    </source>
</evidence>
<comment type="similarity">
    <text evidence="2">Belongs to the glycosyl hydrolase 51 family.</text>
</comment>
<dbReference type="SMART" id="SM00813">
    <property type="entry name" value="Alpha-L-AF_C"/>
    <property type="match status" value="1"/>
</dbReference>
<dbReference type="InterPro" id="IPR013780">
    <property type="entry name" value="Glyco_hydro_b"/>
</dbReference>
<evidence type="ECO:0000256" key="6">
    <source>
        <dbReference type="ARBA" id="ARBA00023277"/>
    </source>
</evidence>
<accession>A0ABT2YHT4</accession>
<dbReference type="InterPro" id="IPR010720">
    <property type="entry name" value="Alpha-L-AF_C"/>
</dbReference>
<evidence type="ECO:0000256" key="3">
    <source>
        <dbReference type="ARBA" id="ARBA00011165"/>
    </source>
</evidence>
<name>A0ABT2YHT4_9BURK</name>
<evidence type="ECO:0000256" key="7">
    <source>
        <dbReference type="ARBA" id="ARBA00023295"/>
    </source>
</evidence>
<dbReference type="InterPro" id="IPR017853">
    <property type="entry name" value="GH"/>
</dbReference>
<evidence type="ECO:0000256" key="2">
    <source>
        <dbReference type="ARBA" id="ARBA00007186"/>
    </source>
</evidence>
<dbReference type="Pfam" id="PF22848">
    <property type="entry name" value="ASD1_dom"/>
    <property type="match status" value="1"/>
</dbReference>
<evidence type="ECO:0000256" key="1">
    <source>
        <dbReference type="ARBA" id="ARBA00001462"/>
    </source>
</evidence>
<reference evidence="9 10" key="1">
    <citation type="submission" date="2021-11" db="EMBL/GenBank/DDBJ databases">
        <authorList>
            <person name="Liang Q."/>
            <person name="Mou H."/>
            <person name="Liu Z."/>
        </authorList>
    </citation>
    <scope>NUCLEOTIDE SEQUENCE [LARGE SCALE GENOMIC DNA]</scope>
    <source>
        <strain evidence="9 10">CHU3</strain>
    </source>
</reference>
<dbReference type="Proteomes" id="UP001209701">
    <property type="component" value="Unassembled WGS sequence"/>
</dbReference>
<dbReference type="InterPro" id="IPR055235">
    <property type="entry name" value="ASD1_cat"/>
</dbReference>
<protein>
    <recommendedName>
        <fullName evidence="4">non-reducing end alpha-L-arabinofuranosidase</fullName>
        <ecNumber evidence="4">3.2.1.55</ecNumber>
    </recommendedName>
</protein>
<dbReference type="PANTHER" id="PTHR43576:SF2">
    <property type="entry name" value="INTRACELLULAR EXO-ALPHA-L-ARABINOFURANOSIDASE 2"/>
    <property type="match status" value="1"/>
</dbReference>
<comment type="catalytic activity">
    <reaction evidence="1">
        <text>Hydrolysis of terminal non-reducing alpha-L-arabinofuranoside residues in alpha-L-arabinosides.</text>
        <dbReference type="EC" id="3.2.1.55"/>
    </reaction>
</comment>
<keyword evidence="5" id="KW-0378">Hydrolase</keyword>
<dbReference type="EC" id="3.2.1.55" evidence="4"/>
<dbReference type="SUPFAM" id="SSF51445">
    <property type="entry name" value="(Trans)glycosidases"/>
    <property type="match status" value="1"/>
</dbReference>
<comment type="caution">
    <text evidence="9">The sequence shown here is derived from an EMBL/GenBank/DDBJ whole genome shotgun (WGS) entry which is preliminary data.</text>
</comment>
<dbReference type="EMBL" id="JAJIRN010000007">
    <property type="protein sequence ID" value="MCV2369583.1"/>
    <property type="molecule type" value="Genomic_DNA"/>
</dbReference>
<dbReference type="Pfam" id="PF06964">
    <property type="entry name" value="Alpha-L-AF_C"/>
    <property type="match status" value="1"/>
</dbReference>